<evidence type="ECO:0000313" key="3">
    <source>
        <dbReference type="Proteomes" id="UP000008370"/>
    </source>
</evidence>
<organism evidence="2 3">
    <name type="scientific">Phanerochaete carnosa (strain HHB-10118-sp)</name>
    <name type="common">White-rot fungus</name>
    <name type="synonym">Peniophora carnosa</name>
    <dbReference type="NCBI Taxonomy" id="650164"/>
    <lineage>
        <taxon>Eukaryota</taxon>
        <taxon>Fungi</taxon>
        <taxon>Dikarya</taxon>
        <taxon>Basidiomycota</taxon>
        <taxon>Agaricomycotina</taxon>
        <taxon>Agaricomycetes</taxon>
        <taxon>Polyporales</taxon>
        <taxon>Phanerochaetaceae</taxon>
        <taxon>Phanerochaete</taxon>
    </lineage>
</organism>
<evidence type="ECO:0000256" key="1">
    <source>
        <dbReference type="SAM" id="MobiDB-lite"/>
    </source>
</evidence>
<feature type="region of interest" description="Disordered" evidence="1">
    <location>
        <begin position="96"/>
        <end position="148"/>
    </location>
</feature>
<dbReference type="AlphaFoldDB" id="K5X0F5"/>
<dbReference type="HOGENOM" id="CLU_1759461_0_0_1"/>
<dbReference type="InParanoid" id="K5X0F5"/>
<evidence type="ECO:0000313" key="2">
    <source>
        <dbReference type="EMBL" id="EKM56247.1"/>
    </source>
</evidence>
<proteinExistence type="predicted"/>
<reference evidence="2 3" key="1">
    <citation type="journal article" date="2012" name="BMC Genomics">
        <title>Comparative genomics of the white-rot fungi, Phanerochaete carnosa and P. chrysosporium, to elucidate the genetic basis of the distinct wood types they colonize.</title>
        <authorList>
            <person name="Suzuki H."/>
            <person name="MacDonald J."/>
            <person name="Syed K."/>
            <person name="Salamov A."/>
            <person name="Hori C."/>
            <person name="Aerts A."/>
            <person name="Henrissat B."/>
            <person name="Wiebenga A."/>
            <person name="vanKuyk P.A."/>
            <person name="Barry K."/>
            <person name="Lindquist E."/>
            <person name="LaButti K."/>
            <person name="Lapidus A."/>
            <person name="Lucas S."/>
            <person name="Coutinho P."/>
            <person name="Gong Y."/>
            <person name="Samejima M."/>
            <person name="Mahadevan R."/>
            <person name="Abou-Zaid M."/>
            <person name="de Vries R.P."/>
            <person name="Igarashi K."/>
            <person name="Yadav J.S."/>
            <person name="Grigoriev I.V."/>
            <person name="Master E.R."/>
        </authorList>
    </citation>
    <scope>NUCLEOTIDE SEQUENCE [LARGE SCALE GENOMIC DNA]</scope>
    <source>
        <strain evidence="2 3">HHB-10118-sp</strain>
    </source>
</reference>
<dbReference type="GeneID" id="18915723"/>
<feature type="region of interest" description="Disordered" evidence="1">
    <location>
        <begin position="1"/>
        <end position="58"/>
    </location>
</feature>
<dbReference type="KEGG" id="pco:PHACADRAFT_253272"/>
<keyword evidence="3" id="KW-1185">Reference proteome</keyword>
<name>K5X0F5_PHACS</name>
<feature type="compositionally biased region" description="Low complexity" evidence="1">
    <location>
        <begin position="10"/>
        <end position="19"/>
    </location>
</feature>
<dbReference type="EMBL" id="JH930471">
    <property type="protein sequence ID" value="EKM56247.1"/>
    <property type="molecule type" value="Genomic_DNA"/>
</dbReference>
<sequence>MPRHTPTTPPAFATANATPVSDSSTLGKTSTDSNFTNSNDGSALLDTPRAASPAEASGTARTAEALSLEAPNEVPLDVPKMCFLDILGDEFLELLGDTPQHDTDNAATTTPTPRCSSPAQAILANWGSLSREEQEAWRARQRGDNAER</sequence>
<feature type="compositionally biased region" description="Basic and acidic residues" evidence="1">
    <location>
        <begin position="130"/>
        <end position="148"/>
    </location>
</feature>
<accession>K5X0F5</accession>
<feature type="compositionally biased region" description="Polar residues" evidence="1">
    <location>
        <begin position="20"/>
        <end position="41"/>
    </location>
</feature>
<dbReference type="RefSeq" id="XP_007394102.1">
    <property type="nucleotide sequence ID" value="XM_007394040.1"/>
</dbReference>
<gene>
    <name evidence="2" type="ORF">PHACADRAFT_253272</name>
</gene>
<dbReference type="Proteomes" id="UP000008370">
    <property type="component" value="Unassembled WGS sequence"/>
</dbReference>
<protein>
    <submittedName>
        <fullName evidence="2">Uncharacterized protein</fullName>
    </submittedName>
</protein>